<dbReference type="EMBL" id="JAAMPT010000207">
    <property type="protein sequence ID" value="NMH25597.1"/>
    <property type="molecule type" value="Genomic_DNA"/>
</dbReference>
<dbReference type="Proteomes" id="UP000767947">
    <property type="component" value="Unassembled WGS sequence"/>
</dbReference>
<reference evidence="2 3" key="1">
    <citation type="submission" date="2020-02" db="EMBL/GenBank/DDBJ databases">
        <title>Flavobacterium sp. genome.</title>
        <authorList>
            <person name="Jung H.S."/>
            <person name="Baek J.H."/>
            <person name="Jeon C.O."/>
        </authorList>
    </citation>
    <scope>NUCLEOTIDE SEQUENCE [LARGE SCALE GENOMIC DNA]</scope>
    <source>
        <strain evidence="2 3">SE-s27</strain>
    </source>
</reference>
<evidence type="ECO:0000313" key="3">
    <source>
        <dbReference type="Proteomes" id="UP000767947"/>
    </source>
</evidence>
<keyword evidence="3" id="KW-1185">Reference proteome</keyword>
<name>A0ABX1QTP2_9FLAO</name>
<feature type="chain" id="PRO_5046561242" evidence="1">
    <location>
        <begin position="21"/>
        <end position="119"/>
    </location>
</feature>
<organism evidence="2 3">
    <name type="scientific">Flavobacterium solisilvae</name>
    <dbReference type="NCBI Taxonomy" id="1852019"/>
    <lineage>
        <taxon>Bacteria</taxon>
        <taxon>Pseudomonadati</taxon>
        <taxon>Bacteroidota</taxon>
        <taxon>Flavobacteriia</taxon>
        <taxon>Flavobacteriales</taxon>
        <taxon>Flavobacteriaceae</taxon>
        <taxon>Flavobacterium</taxon>
    </lineage>
</organism>
<gene>
    <name evidence="2" type="ORF">G6042_09990</name>
</gene>
<evidence type="ECO:0000256" key="1">
    <source>
        <dbReference type="SAM" id="SignalP"/>
    </source>
</evidence>
<sequence length="119" mass="13292">MKKIIAIVTLTLAFSMSANAQDKKTVSKAETTIEATSPDIAAKNDALALIKFLNLPENQLDMYTKLFFVKHDTLKQTGLSAERKAELKRVIDAKLRATLTPENMEKLDKNEALLKKLTE</sequence>
<dbReference type="RefSeq" id="WP_169524291.1">
    <property type="nucleotide sequence ID" value="NZ_JAAMPT010000207.1"/>
</dbReference>
<comment type="caution">
    <text evidence="2">The sequence shown here is derived from an EMBL/GenBank/DDBJ whole genome shotgun (WGS) entry which is preliminary data.</text>
</comment>
<protein>
    <submittedName>
        <fullName evidence="2">Uncharacterized protein</fullName>
    </submittedName>
</protein>
<accession>A0ABX1QTP2</accession>
<keyword evidence="1" id="KW-0732">Signal</keyword>
<evidence type="ECO:0000313" key="2">
    <source>
        <dbReference type="EMBL" id="NMH25597.1"/>
    </source>
</evidence>
<feature type="signal peptide" evidence="1">
    <location>
        <begin position="1"/>
        <end position="20"/>
    </location>
</feature>
<proteinExistence type="predicted"/>